<name>A0A4R8A0S5_9ACTN</name>
<dbReference type="Proteomes" id="UP000295447">
    <property type="component" value="Unassembled WGS sequence"/>
</dbReference>
<accession>A0A4R8A0S5</accession>
<gene>
    <name evidence="2" type="ORF">EV650_2002</name>
</gene>
<protein>
    <submittedName>
        <fullName evidence="2">Uncharacterized protein</fullName>
    </submittedName>
</protein>
<reference evidence="2 3" key="1">
    <citation type="submission" date="2019-03" db="EMBL/GenBank/DDBJ databases">
        <title>Genomic Encyclopedia of Type Strains, Phase III (KMG-III): the genomes of soil and plant-associated and newly described type strains.</title>
        <authorList>
            <person name="Whitman W."/>
        </authorList>
    </citation>
    <scope>NUCLEOTIDE SEQUENCE [LARGE SCALE GENOMIC DNA]</scope>
    <source>
        <strain evidence="2 3">VKM Ac-2570</strain>
    </source>
</reference>
<feature type="compositionally biased region" description="Polar residues" evidence="1">
    <location>
        <begin position="42"/>
        <end position="55"/>
    </location>
</feature>
<keyword evidence="3" id="KW-1185">Reference proteome</keyword>
<evidence type="ECO:0000313" key="3">
    <source>
        <dbReference type="Proteomes" id="UP000295447"/>
    </source>
</evidence>
<evidence type="ECO:0000313" key="2">
    <source>
        <dbReference type="EMBL" id="TDW23151.1"/>
    </source>
</evidence>
<comment type="caution">
    <text evidence="2">The sequence shown here is derived from an EMBL/GenBank/DDBJ whole genome shotgun (WGS) entry which is preliminary data.</text>
</comment>
<organism evidence="2 3">
    <name type="scientific">Kribbella kalugense</name>
    <dbReference type="NCBI Taxonomy" id="2512221"/>
    <lineage>
        <taxon>Bacteria</taxon>
        <taxon>Bacillati</taxon>
        <taxon>Actinomycetota</taxon>
        <taxon>Actinomycetes</taxon>
        <taxon>Propionibacteriales</taxon>
        <taxon>Kribbellaceae</taxon>
        <taxon>Kribbella</taxon>
    </lineage>
</organism>
<proteinExistence type="predicted"/>
<dbReference type="EMBL" id="SODF01000001">
    <property type="protein sequence ID" value="TDW23151.1"/>
    <property type="molecule type" value="Genomic_DNA"/>
</dbReference>
<feature type="region of interest" description="Disordered" evidence="1">
    <location>
        <begin position="35"/>
        <end position="55"/>
    </location>
</feature>
<sequence length="55" mass="6102">MTQEHSGGDAGKASLNARIEARAADLWREWQPGVEQAWEANRPTTAPQRTPDVSR</sequence>
<evidence type="ECO:0000256" key="1">
    <source>
        <dbReference type="SAM" id="MobiDB-lite"/>
    </source>
</evidence>
<dbReference type="AlphaFoldDB" id="A0A4R8A0S5"/>